<gene>
    <name evidence="1" type="ORF">BRAPAZ1V2_A09P53230.2</name>
</gene>
<proteinExistence type="predicted"/>
<organism evidence="1 2">
    <name type="scientific">Brassica campestris</name>
    <name type="common">Field mustard</name>
    <dbReference type="NCBI Taxonomy" id="3711"/>
    <lineage>
        <taxon>Eukaryota</taxon>
        <taxon>Viridiplantae</taxon>
        <taxon>Streptophyta</taxon>
        <taxon>Embryophyta</taxon>
        <taxon>Tracheophyta</taxon>
        <taxon>Spermatophyta</taxon>
        <taxon>Magnoliopsida</taxon>
        <taxon>eudicotyledons</taxon>
        <taxon>Gunneridae</taxon>
        <taxon>Pentapetalae</taxon>
        <taxon>rosids</taxon>
        <taxon>malvids</taxon>
        <taxon>Brassicales</taxon>
        <taxon>Brassicaceae</taxon>
        <taxon>Brassiceae</taxon>
        <taxon>Brassica</taxon>
    </lineage>
</organism>
<accession>A0A8D9G1S3</accession>
<evidence type="ECO:0000313" key="1">
    <source>
        <dbReference type="EMBL" id="CAG7864856.1"/>
    </source>
</evidence>
<name>A0A8D9G1S3_BRACM</name>
<sequence>MTKRRSLRSKISNMQDLLLSDINLIKNNLSIGLKNSNARVGDDEPTASLSLVVVLNLRRKPFKSLVSGI</sequence>
<reference evidence="1 2" key="1">
    <citation type="submission" date="2021-07" db="EMBL/GenBank/DDBJ databases">
        <authorList>
            <consortium name="Genoscope - CEA"/>
            <person name="William W."/>
        </authorList>
    </citation>
    <scope>NUCLEOTIDE SEQUENCE [LARGE SCALE GENOMIC DNA]</scope>
</reference>
<protein>
    <submittedName>
        <fullName evidence="1">Uncharacterized protein</fullName>
    </submittedName>
</protein>
<dbReference type="Proteomes" id="UP000694005">
    <property type="component" value="Chromosome A09"/>
</dbReference>
<dbReference type="AlphaFoldDB" id="A0A8D9G1S3"/>
<dbReference type="Gramene" id="A09p53230.2_BraZ1">
    <property type="protein sequence ID" value="A09p53230.2_BraZ1.CDS"/>
    <property type="gene ID" value="A09g53230.2_BraZ1"/>
</dbReference>
<evidence type="ECO:0000313" key="2">
    <source>
        <dbReference type="Proteomes" id="UP000694005"/>
    </source>
</evidence>
<dbReference type="EMBL" id="LS974625">
    <property type="protein sequence ID" value="CAG7864856.1"/>
    <property type="molecule type" value="Genomic_DNA"/>
</dbReference>